<organism evidence="2 3">
    <name type="scientific">Riccia fluitans</name>
    <dbReference type="NCBI Taxonomy" id="41844"/>
    <lineage>
        <taxon>Eukaryota</taxon>
        <taxon>Viridiplantae</taxon>
        <taxon>Streptophyta</taxon>
        <taxon>Embryophyta</taxon>
        <taxon>Marchantiophyta</taxon>
        <taxon>Marchantiopsida</taxon>
        <taxon>Marchantiidae</taxon>
        <taxon>Marchantiales</taxon>
        <taxon>Ricciaceae</taxon>
        <taxon>Riccia</taxon>
    </lineage>
</organism>
<feature type="compositionally biased region" description="Basic and acidic residues" evidence="1">
    <location>
        <begin position="48"/>
        <end position="60"/>
    </location>
</feature>
<keyword evidence="3" id="KW-1185">Reference proteome</keyword>
<accession>A0ABD1YR91</accession>
<protein>
    <submittedName>
        <fullName evidence="2">Uncharacterized protein</fullName>
    </submittedName>
</protein>
<dbReference type="EMBL" id="JBHFFA010000003">
    <property type="protein sequence ID" value="KAL2633296.1"/>
    <property type="molecule type" value="Genomic_DNA"/>
</dbReference>
<dbReference type="AlphaFoldDB" id="A0ABD1YR91"/>
<proteinExistence type="predicted"/>
<evidence type="ECO:0000313" key="2">
    <source>
        <dbReference type="EMBL" id="KAL2633296.1"/>
    </source>
</evidence>
<reference evidence="2 3" key="1">
    <citation type="submission" date="2024-09" db="EMBL/GenBank/DDBJ databases">
        <title>Chromosome-scale assembly of Riccia fluitans.</title>
        <authorList>
            <person name="Paukszto L."/>
            <person name="Sawicki J."/>
            <person name="Karawczyk K."/>
            <person name="Piernik-Szablinska J."/>
            <person name="Szczecinska M."/>
            <person name="Mazdziarz M."/>
        </authorList>
    </citation>
    <scope>NUCLEOTIDE SEQUENCE [LARGE SCALE GENOMIC DNA]</scope>
    <source>
        <strain evidence="2">Rf_01</strain>
        <tissue evidence="2">Aerial parts of the thallus</tissue>
    </source>
</reference>
<feature type="compositionally biased region" description="Polar residues" evidence="1">
    <location>
        <begin position="68"/>
        <end position="79"/>
    </location>
</feature>
<evidence type="ECO:0000313" key="3">
    <source>
        <dbReference type="Proteomes" id="UP001605036"/>
    </source>
</evidence>
<feature type="region of interest" description="Disordered" evidence="1">
    <location>
        <begin position="37"/>
        <end position="99"/>
    </location>
</feature>
<gene>
    <name evidence="2" type="ORF">R1flu_004775</name>
</gene>
<evidence type="ECO:0000256" key="1">
    <source>
        <dbReference type="SAM" id="MobiDB-lite"/>
    </source>
</evidence>
<sequence>MVSNVMSTWQPRSGLIMPTDEAIGPCGRRPHLEWTCGIPNTRANSTARRVDRSPVTEAPRRPGGPSPHSANAAQTNVLSSDELLEARNPPSPISLYGTGSRRFDFPRRNGGRFGFPHRTEYLAPLTYHRTNVRPLTPDIAAQLTPSPRAVGICFILST</sequence>
<comment type="caution">
    <text evidence="2">The sequence shown here is derived from an EMBL/GenBank/DDBJ whole genome shotgun (WGS) entry which is preliminary data.</text>
</comment>
<name>A0ABD1YR91_9MARC</name>
<dbReference type="Proteomes" id="UP001605036">
    <property type="component" value="Unassembled WGS sequence"/>
</dbReference>